<dbReference type="AlphaFoldDB" id="A0A419W335"/>
<name>A0A419W335_9BACT</name>
<evidence type="ECO:0000313" key="2">
    <source>
        <dbReference type="EMBL" id="RKD89873.1"/>
    </source>
</evidence>
<protein>
    <submittedName>
        <fullName evidence="2">Uncharacterized protein</fullName>
    </submittedName>
</protein>
<dbReference type="EMBL" id="RAPN01000001">
    <property type="protein sequence ID" value="RKD89873.1"/>
    <property type="molecule type" value="Genomic_DNA"/>
</dbReference>
<keyword evidence="3" id="KW-1185">Reference proteome</keyword>
<evidence type="ECO:0000313" key="3">
    <source>
        <dbReference type="Proteomes" id="UP000283387"/>
    </source>
</evidence>
<accession>A0A419W335</accession>
<dbReference type="Proteomes" id="UP000283387">
    <property type="component" value="Unassembled WGS sequence"/>
</dbReference>
<comment type="caution">
    <text evidence="2">The sequence shown here is derived from an EMBL/GenBank/DDBJ whole genome shotgun (WGS) entry which is preliminary data.</text>
</comment>
<evidence type="ECO:0000256" key="1">
    <source>
        <dbReference type="SAM" id="Phobius"/>
    </source>
</evidence>
<dbReference type="RefSeq" id="WP_120271322.1">
    <property type="nucleotide sequence ID" value="NZ_RAPN01000001.1"/>
</dbReference>
<organism evidence="2 3">
    <name type="scientific">Mangrovibacterium diazotrophicum</name>
    <dbReference type="NCBI Taxonomy" id="1261403"/>
    <lineage>
        <taxon>Bacteria</taxon>
        <taxon>Pseudomonadati</taxon>
        <taxon>Bacteroidota</taxon>
        <taxon>Bacteroidia</taxon>
        <taxon>Marinilabiliales</taxon>
        <taxon>Prolixibacteraceae</taxon>
        <taxon>Mangrovibacterium</taxon>
    </lineage>
</organism>
<gene>
    <name evidence="2" type="ORF">BC643_0207</name>
</gene>
<sequence>MGGMWGAIAAMKQSLDQNRAQLKHHRSMKKQLDDKGLTTKIGMDLEFKKVSDKELEQIKAKIRKDAKAATIRATIAGVILSLIIAVICYYFLFST</sequence>
<reference evidence="2 3" key="1">
    <citation type="submission" date="2018-09" db="EMBL/GenBank/DDBJ databases">
        <title>Genomic Encyclopedia of Archaeal and Bacterial Type Strains, Phase II (KMG-II): from individual species to whole genera.</title>
        <authorList>
            <person name="Goeker M."/>
        </authorList>
    </citation>
    <scope>NUCLEOTIDE SEQUENCE [LARGE SCALE GENOMIC DNA]</scope>
    <source>
        <strain evidence="2 3">DSM 27148</strain>
    </source>
</reference>
<keyword evidence="1" id="KW-0472">Membrane</keyword>
<keyword evidence="1" id="KW-1133">Transmembrane helix</keyword>
<proteinExistence type="predicted"/>
<feature type="transmembrane region" description="Helical" evidence="1">
    <location>
        <begin position="69"/>
        <end position="92"/>
    </location>
</feature>
<keyword evidence="1" id="KW-0812">Transmembrane</keyword>